<dbReference type="EC" id="3.6.4.13" evidence="1"/>
<evidence type="ECO:0000313" key="7">
    <source>
        <dbReference type="Proteomes" id="UP000728185"/>
    </source>
</evidence>
<keyword evidence="5" id="KW-1133">Transmembrane helix</keyword>
<keyword evidence="5" id="KW-0472">Membrane</keyword>
<evidence type="ECO:0000313" key="6">
    <source>
        <dbReference type="EMBL" id="KAA0183841.1"/>
    </source>
</evidence>
<dbReference type="EMBL" id="LUCM01011539">
    <property type="protein sequence ID" value="KAA0183841.1"/>
    <property type="molecule type" value="Genomic_DNA"/>
</dbReference>
<keyword evidence="7" id="KW-1185">Reference proteome</keyword>
<proteinExistence type="predicted"/>
<dbReference type="GO" id="GO:0005730">
    <property type="term" value="C:nucleolus"/>
    <property type="evidence" value="ECO:0007669"/>
    <property type="project" value="TreeGrafter"/>
</dbReference>
<keyword evidence="2" id="KW-0378">Hydrolase</keyword>
<keyword evidence="3 6" id="KW-0067">ATP-binding</keyword>
<keyword evidence="5" id="KW-0812">Transmembrane</keyword>
<protein>
    <recommendedName>
        <fullName evidence="1">RNA helicase</fullName>
        <ecNumber evidence="1">3.6.4.13</ecNumber>
    </recommendedName>
</protein>
<comment type="catalytic activity">
    <reaction evidence="4">
        <text>ATP + H2O = ADP + phosphate + H(+)</text>
        <dbReference type="Rhea" id="RHEA:13065"/>
        <dbReference type="ChEBI" id="CHEBI:15377"/>
        <dbReference type="ChEBI" id="CHEBI:15378"/>
        <dbReference type="ChEBI" id="CHEBI:30616"/>
        <dbReference type="ChEBI" id="CHEBI:43474"/>
        <dbReference type="ChEBI" id="CHEBI:456216"/>
        <dbReference type="EC" id="3.6.4.13"/>
    </reaction>
</comment>
<dbReference type="GO" id="GO:0003724">
    <property type="term" value="F:RNA helicase activity"/>
    <property type="evidence" value="ECO:0007669"/>
    <property type="project" value="UniProtKB-EC"/>
</dbReference>
<evidence type="ECO:0000256" key="2">
    <source>
        <dbReference type="ARBA" id="ARBA00022801"/>
    </source>
</evidence>
<dbReference type="GO" id="GO:0045943">
    <property type="term" value="P:positive regulation of transcription by RNA polymerase I"/>
    <property type="evidence" value="ECO:0007669"/>
    <property type="project" value="TreeGrafter"/>
</dbReference>
<organism evidence="6 7">
    <name type="scientific">Fasciolopsis buskii</name>
    <dbReference type="NCBI Taxonomy" id="27845"/>
    <lineage>
        <taxon>Eukaryota</taxon>
        <taxon>Metazoa</taxon>
        <taxon>Spiralia</taxon>
        <taxon>Lophotrochozoa</taxon>
        <taxon>Platyhelminthes</taxon>
        <taxon>Trematoda</taxon>
        <taxon>Digenea</taxon>
        <taxon>Plagiorchiida</taxon>
        <taxon>Echinostomata</taxon>
        <taxon>Echinostomatoidea</taxon>
        <taxon>Fasciolidae</taxon>
        <taxon>Fasciolopsis</taxon>
    </lineage>
</organism>
<dbReference type="AlphaFoldDB" id="A0A8E0RKW9"/>
<dbReference type="GO" id="GO:0016787">
    <property type="term" value="F:hydrolase activity"/>
    <property type="evidence" value="ECO:0007669"/>
    <property type="project" value="UniProtKB-KW"/>
</dbReference>
<evidence type="ECO:0000256" key="4">
    <source>
        <dbReference type="ARBA" id="ARBA00047984"/>
    </source>
</evidence>
<dbReference type="OrthoDB" id="10253254at2759"/>
<name>A0A8E0RKW9_9TREM</name>
<gene>
    <name evidence="6" type="ORF">FBUS_08763</name>
</gene>
<evidence type="ECO:0000256" key="5">
    <source>
        <dbReference type="SAM" id="Phobius"/>
    </source>
</evidence>
<reference evidence="6" key="1">
    <citation type="submission" date="2019-05" db="EMBL/GenBank/DDBJ databases">
        <title>Annotation for the trematode Fasciolopsis buski.</title>
        <authorList>
            <person name="Choi Y.-J."/>
        </authorList>
    </citation>
    <scope>NUCLEOTIDE SEQUENCE</scope>
    <source>
        <strain evidence="6">HT</strain>
        <tissue evidence="6">Whole worm</tissue>
    </source>
</reference>
<sequence length="193" mass="22121">MTAFPLDPRFSRVLLSSAHLGCLVEILSILSMLYVSPVFYIPMEKREAFNEVSMSFYENQAVFNYIYFLLCPTHARRTPTSQIRQQFYHPNGDLISLLLVYRAYVKSSHENHRNASPTGELALRADSNQSWCRTHFINKGRLNTAVKVRAQLKQISRGCGLTTFRSCGTDLNLVAQAFLQSGFRDQVRKMNVF</sequence>
<dbReference type="PANTHER" id="PTHR18934:SF118">
    <property type="entry name" value="ATP-DEPENDENT RNA HELICASE DHX33"/>
    <property type="match status" value="1"/>
</dbReference>
<feature type="transmembrane region" description="Helical" evidence="5">
    <location>
        <begin position="18"/>
        <end position="41"/>
    </location>
</feature>
<keyword evidence="3 6" id="KW-0347">Helicase</keyword>
<accession>A0A8E0RKW9</accession>
<dbReference type="Proteomes" id="UP000728185">
    <property type="component" value="Unassembled WGS sequence"/>
</dbReference>
<keyword evidence="3 6" id="KW-0547">Nucleotide-binding</keyword>
<comment type="caution">
    <text evidence="6">The sequence shown here is derived from an EMBL/GenBank/DDBJ whole genome shotgun (WGS) entry which is preliminary data.</text>
</comment>
<dbReference type="PANTHER" id="PTHR18934">
    <property type="entry name" value="ATP-DEPENDENT RNA HELICASE"/>
    <property type="match status" value="1"/>
</dbReference>
<dbReference type="GO" id="GO:0003725">
    <property type="term" value="F:double-stranded RNA binding"/>
    <property type="evidence" value="ECO:0007669"/>
    <property type="project" value="TreeGrafter"/>
</dbReference>
<evidence type="ECO:0000256" key="1">
    <source>
        <dbReference type="ARBA" id="ARBA00012552"/>
    </source>
</evidence>
<dbReference type="Gene3D" id="1.20.120.1080">
    <property type="match status" value="1"/>
</dbReference>
<evidence type="ECO:0000256" key="3">
    <source>
        <dbReference type="ARBA" id="ARBA00022806"/>
    </source>
</evidence>
<dbReference type="Pfam" id="PF21010">
    <property type="entry name" value="HA2_C"/>
    <property type="match status" value="1"/>
</dbReference>